<evidence type="ECO:0000256" key="1">
    <source>
        <dbReference type="SAM" id="MobiDB-lite"/>
    </source>
</evidence>
<dbReference type="OrthoDB" id="288795at2759"/>
<dbReference type="Proteomes" id="UP000054937">
    <property type="component" value="Unassembled WGS sequence"/>
</dbReference>
<evidence type="ECO:0000313" key="3">
    <source>
        <dbReference type="EMBL" id="KRX05599.1"/>
    </source>
</evidence>
<keyword evidence="4" id="KW-1185">Reference proteome</keyword>
<protein>
    <recommendedName>
        <fullName evidence="5">Transmembrane protein</fullName>
    </recommendedName>
</protein>
<evidence type="ECO:0000313" key="4">
    <source>
        <dbReference type="Proteomes" id="UP000054937"/>
    </source>
</evidence>
<feature type="transmembrane region" description="Helical" evidence="2">
    <location>
        <begin position="72"/>
        <end position="94"/>
    </location>
</feature>
<evidence type="ECO:0008006" key="5">
    <source>
        <dbReference type="Google" id="ProtNLM"/>
    </source>
</evidence>
<gene>
    <name evidence="3" type="ORF">PPERSA_12777</name>
</gene>
<evidence type="ECO:0000256" key="2">
    <source>
        <dbReference type="SAM" id="Phobius"/>
    </source>
</evidence>
<keyword evidence="2" id="KW-1133">Transmembrane helix</keyword>
<feature type="compositionally biased region" description="Polar residues" evidence="1">
    <location>
        <begin position="183"/>
        <end position="199"/>
    </location>
</feature>
<organism evidence="3 4">
    <name type="scientific">Pseudocohnilembus persalinus</name>
    <name type="common">Ciliate</name>
    <dbReference type="NCBI Taxonomy" id="266149"/>
    <lineage>
        <taxon>Eukaryota</taxon>
        <taxon>Sar</taxon>
        <taxon>Alveolata</taxon>
        <taxon>Ciliophora</taxon>
        <taxon>Intramacronucleata</taxon>
        <taxon>Oligohymenophorea</taxon>
        <taxon>Scuticociliatia</taxon>
        <taxon>Philasterida</taxon>
        <taxon>Pseudocohnilembidae</taxon>
        <taxon>Pseudocohnilembus</taxon>
    </lineage>
</organism>
<accession>A0A0V0QTI0</accession>
<reference evidence="3 4" key="1">
    <citation type="journal article" date="2015" name="Sci. Rep.">
        <title>Genome of the facultative scuticociliatosis pathogen Pseudocohnilembus persalinus provides insight into its virulence through horizontal gene transfer.</title>
        <authorList>
            <person name="Xiong J."/>
            <person name="Wang G."/>
            <person name="Cheng J."/>
            <person name="Tian M."/>
            <person name="Pan X."/>
            <person name="Warren A."/>
            <person name="Jiang C."/>
            <person name="Yuan D."/>
            <person name="Miao W."/>
        </authorList>
    </citation>
    <scope>NUCLEOTIDE SEQUENCE [LARGE SCALE GENOMIC DNA]</scope>
    <source>
        <strain evidence="3">36N120E</strain>
    </source>
</reference>
<name>A0A0V0QTI0_PSEPJ</name>
<dbReference type="AlphaFoldDB" id="A0A0V0QTI0"/>
<proteinExistence type="predicted"/>
<comment type="caution">
    <text evidence="3">The sequence shown here is derived from an EMBL/GenBank/DDBJ whole genome shotgun (WGS) entry which is preliminary data.</text>
</comment>
<keyword evidence="2" id="KW-0472">Membrane</keyword>
<dbReference type="InParanoid" id="A0A0V0QTI0"/>
<dbReference type="EMBL" id="LDAU01000106">
    <property type="protein sequence ID" value="KRX05599.1"/>
    <property type="molecule type" value="Genomic_DNA"/>
</dbReference>
<feature type="transmembrane region" description="Helical" evidence="2">
    <location>
        <begin position="49"/>
        <end position="65"/>
    </location>
</feature>
<dbReference type="OMA" id="FILYMAW"/>
<feature type="region of interest" description="Disordered" evidence="1">
    <location>
        <begin position="182"/>
        <end position="207"/>
    </location>
</feature>
<sequence>MCLGCAGMCETIPPQTADSKKYKQIMQIIMIAELCVAMCKMFLYRDVMSGFFELFLILLLYMASNQLNHCNCVMYIIFCLYNIIFCCVSILTIIQNGWPIFPGTNIKDRGYTTQGNILTMFLIVFYSVACYFVFQGYKAFKSERFQQITGAGFSAQNNDAMLGQQSQQQYSYDQGYGNQQQNPFGGQSQAQSRGQNRAFQGQGIVIG</sequence>
<feature type="transmembrane region" description="Helical" evidence="2">
    <location>
        <begin position="114"/>
        <end position="134"/>
    </location>
</feature>
<keyword evidence="2" id="KW-0812">Transmembrane</keyword>